<dbReference type="InterPro" id="IPR036263">
    <property type="entry name" value="Chorismate_II_sf"/>
</dbReference>
<dbReference type="InterPro" id="IPR008240">
    <property type="entry name" value="Chorismate_mutase_periplasmic"/>
</dbReference>
<dbReference type="Gene3D" id="1.20.59.10">
    <property type="entry name" value="Chorismate mutase"/>
    <property type="match status" value="1"/>
</dbReference>
<dbReference type="SMART" id="SM00830">
    <property type="entry name" value="CM_2"/>
    <property type="match status" value="1"/>
</dbReference>
<feature type="chain" id="PRO_5011525854" description="chorismate mutase" evidence="5">
    <location>
        <begin position="21"/>
        <end position="180"/>
    </location>
</feature>
<feature type="signal peptide" evidence="5">
    <location>
        <begin position="1"/>
        <end position="20"/>
    </location>
</feature>
<reference evidence="7 8" key="1">
    <citation type="submission" date="2016-10" db="EMBL/GenBank/DDBJ databases">
        <authorList>
            <person name="de Groot N.N."/>
        </authorList>
    </citation>
    <scope>NUCLEOTIDE SEQUENCE [LARGE SCALE GENOMIC DNA]</scope>
    <source>
        <strain evidence="7 8">LMG 27941</strain>
    </source>
</reference>
<evidence type="ECO:0000313" key="7">
    <source>
        <dbReference type="EMBL" id="SEQ74269.1"/>
    </source>
</evidence>
<dbReference type="Pfam" id="PF01817">
    <property type="entry name" value="CM_2"/>
    <property type="match status" value="1"/>
</dbReference>
<keyword evidence="4" id="KW-0413">Isomerase</keyword>
<dbReference type="PROSITE" id="PS51257">
    <property type="entry name" value="PROKAR_LIPOPROTEIN"/>
    <property type="match status" value="1"/>
</dbReference>
<dbReference type="GO" id="GO:0004106">
    <property type="term" value="F:chorismate mutase activity"/>
    <property type="evidence" value="ECO:0007669"/>
    <property type="project" value="UniProtKB-EC"/>
</dbReference>
<evidence type="ECO:0000256" key="3">
    <source>
        <dbReference type="ARBA" id="ARBA00022729"/>
    </source>
</evidence>
<name>A0A1H9II90_9PSED</name>
<dbReference type="EC" id="5.4.99.5" evidence="2"/>
<dbReference type="InterPro" id="IPR051331">
    <property type="entry name" value="Chorismate_mutase-related"/>
</dbReference>
<organism evidence="7 8">
    <name type="scientific">Pseudomonas soli</name>
    <dbReference type="NCBI Taxonomy" id="1306993"/>
    <lineage>
        <taxon>Bacteria</taxon>
        <taxon>Pseudomonadati</taxon>
        <taxon>Pseudomonadota</taxon>
        <taxon>Gammaproteobacteria</taxon>
        <taxon>Pseudomonadales</taxon>
        <taxon>Pseudomonadaceae</taxon>
        <taxon>Pseudomonas</taxon>
    </lineage>
</organism>
<evidence type="ECO:0000256" key="1">
    <source>
        <dbReference type="ARBA" id="ARBA00004817"/>
    </source>
</evidence>
<evidence type="ECO:0000313" key="8">
    <source>
        <dbReference type="Proteomes" id="UP000199221"/>
    </source>
</evidence>
<comment type="pathway">
    <text evidence="1">Metabolic intermediate biosynthesis; prephenate biosynthesis; prephenate from chorismate: step 1/1.</text>
</comment>
<dbReference type="PROSITE" id="PS51168">
    <property type="entry name" value="CHORISMATE_MUT_2"/>
    <property type="match status" value="1"/>
</dbReference>
<gene>
    <name evidence="7" type="ORF">SAMN05216230_103592</name>
</gene>
<feature type="domain" description="Chorismate mutase" evidence="6">
    <location>
        <begin position="1"/>
        <end position="101"/>
    </location>
</feature>
<evidence type="ECO:0000256" key="5">
    <source>
        <dbReference type="SAM" id="SignalP"/>
    </source>
</evidence>
<dbReference type="EMBL" id="FOEQ01000003">
    <property type="protein sequence ID" value="SEQ74269.1"/>
    <property type="molecule type" value="Genomic_DNA"/>
</dbReference>
<sequence>MRTTHLAFTCCLALSGCSAAAPSTANLETLLDAIERRLDLAEAVALHKWDRGQPVQAVEREQQVLTSARQAATAYQLDPARAEAFFADQIEASKLLQYYLLDSWHRERQAPDRPRRDLGQDVRPTLDRLQAQLLAALARFDQSASINCPGYLADALQRRTHEATRHLALIRATGQLCKNT</sequence>
<dbReference type="NCBIfam" id="NF006741">
    <property type="entry name" value="PRK09269.1"/>
    <property type="match status" value="1"/>
</dbReference>
<protein>
    <recommendedName>
        <fullName evidence="2">chorismate mutase</fullName>
        <ecNumber evidence="2">5.4.99.5</ecNumber>
    </recommendedName>
</protein>
<dbReference type="PANTHER" id="PTHR38041:SF2">
    <property type="entry name" value="SECRETED CHORISMATE MUTASE"/>
    <property type="match status" value="1"/>
</dbReference>
<proteinExistence type="predicted"/>
<dbReference type="InterPro" id="IPR036979">
    <property type="entry name" value="CM_dom_sf"/>
</dbReference>
<dbReference type="NCBIfam" id="TIGR01806">
    <property type="entry name" value="CM_mono2"/>
    <property type="match status" value="1"/>
</dbReference>
<keyword evidence="3 5" id="KW-0732">Signal</keyword>
<dbReference type="SUPFAM" id="SSF48600">
    <property type="entry name" value="Chorismate mutase II"/>
    <property type="match status" value="1"/>
</dbReference>
<dbReference type="GO" id="GO:0009697">
    <property type="term" value="P:salicylic acid biosynthetic process"/>
    <property type="evidence" value="ECO:0007669"/>
    <property type="project" value="TreeGrafter"/>
</dbReference>
<evidence type="ECO:0000259" key="6">
    <source>
        <dbReference type="PROSITE" id="PS51168"/>
    </source>
</evidence>
<dbReference type="Proteomes" id="UP000199221">
    <property type="component" value="Unassembled WGS sequence"/>
</dbReference>
<evidence type="ECO:0000256" key="2">
    <source>
        <dbReference type="ARBA" id="ARBA00012404"/>
    </source>
</evidence>
<evidence type="ECO:0000256" key="4">
    <source>
        <dbReference type="ARBA" id="ARBA00023235"/>
    </source>
</evidence>
<dbReference type="InterPro" id="IPR002701">
    <property type="entry name" value="CM_II_prokaryot"/>
</dbReference>
<dbReference type="AlphaFoldDB" id="A0A1H9II90"/>
<dbReference type="PANTHER" id="PTHR38041">
    <property type="entry name" value="CHORISMATE MUTASE"/>
    <property type="match status" value="1"/>
</dbReference>
<dbReference type="UniPathway" id="UPA00120">
    <property type="reaction ID" value="UER00203"/>
</dbReference>
<accession>A0A1H9II90</accession>
<dbReference type="GO" id="GO:0046417">
    <property type="term" value="P:chorismate metabolic process"/>
    <property type="evidence" value="ECO:0007669"/>
    <property type="project" value="InterPro"/>
</dbReference>
<dbReference type="RefSeq" id="WP_094011043.1">
    <property type="nucleotide sequence ID" value="NZ_FOEQ01000003.1"/>
</dbReference>